<keyword evidence="2" id="KW-0472">Membrane</keyword>
<protein>
    <recommendedName>
        <fullName evidence="5">Integral membrane protein</fullName>
    </recommendedName>
</protein>
<proteinExistence type="predicted"/>
<keyword evidence="4" id="KW-1185">Reference proteome</keyword>
<dbReference type="EMBL" id="BMVO01000012">
    <property type="protein sequence ID" value="GHB12312.1"/>
    <property type="molecule type" value="Genomic_DNA"/>
</dbReference>
<feature type="transmembrane region" description="Helical" evidence="2">
    <location>
        <begin position="156"/>
        <end position="175"/>
    </location>
</feature>
<reference evidence="4" key="1">
    <citation type="journal article" date="2019" name="Int. J. Syst. Evol. Microbiol.">
        <title>The Global Catalogue of Microorganisms (GCM) 10K type strain sequencing project: providing services to taxonomists for standard genome sequencing and annotation.</title>
        <authorList>
            <consortium name="The Broad Institute Genomics Platform"/>
            <consortium name="The Broad Institute Genome Sequencing Center for Infectious Disease"/>
            <person name="Wu L."/>
            <person name="Ma J."/>
        </authorList>
    </citation>
    <scope>NUCLEOTIDE SEQUENCE [LARGE SCALE GENOMIC DNA]</scope>
    <source>
        <strain evidence="4">JCM 4737</strain>
    </source>
</reference>
<feature type="transmembrane region" description="Helical" evidence="2">
    <location>
        <begin position="336"/>
        <end position="355"/>
    </location>
</feature>
<name>A0ABQ3DUK5_9ACTN</name>
<comment type="caution">
    <text evidence="3">The sequence shown here is derived from an EMBL/GenBank/DDBJ whole genome shotgun (WGS) entry which is preliminary data.</text>
</comment>
<feature type="transmembrane region" description="Helical" evidence="2">
    <location>
        <begin position="195"/>
        <end position="215"/>
    </location>
</feature>
<feature type="region of interest" description="Disordered" evidence="1">
    <location>
        <begin position="406"/>
        <end position="454"/>
    </location>
</feature>
<feature type="transmembrane region" description="Helical" evidence="2">
    <location>
        <begin position="132"/>
        <end position="150"/>
    </location>
</feature>
<feature type="compositionally biased region" description="Basic and acidic residues" evidence="1">
    <location>
        <begin position="416"/>
        <end position="429"/>
    </location>
</feature>
<feature type="compositionally biased region" description="Basic and acidic residues" evidence="1">
    <location>
        <begin position="436"/>
        <end position="445"/>
    </location>
</feature>
<feature type="transmembrane region" description="Helical" evidence="2">
    <location>
        <begin position="269"/>
        <end position="293"/>
    </location>
</feature>
<organism evidence="3 4">
    <name type="scientific">Streptomyces chryseus</name>
    <dbReference type="NCBI Taxonomy" id="68186"/>
    <lineage>
        <taxon>Bacteria</taxon>
        <taxon>Bacillati</taxon>
        <taxon>Actinomycetota</taxon>
        <taxon>Actinomycetes</taxon>
        <taxon>Kitasatosporales</taxon>
        <taxon>Streptomycetaceae</taxon>
        <taxon>Streptomyces</taxon>
    </lineage>
</organism>
<evidence type="ECO:0000256" key="2">
    <source>
        <dbReference type="SAM" id="Phobius"/>
    </source>
</evidence>
<feature type="transmembrane region" description="Helical" evidence="2">
    <location>
        <begin position="227"/>
        <end position="248"/>
    </location>
</feature>
<feature type="compositionally biased region" description="Low complexity" evidence="1">
    <location>
        <begin position="36"/>
        <end position="56"/>
    </location>
</feature>
<keyword evidence="2" id="KW-1133">Transmembrane helix</keyword>
<evidence type="ECO:0008006" key="5">
    <source>
        <dbReference type="Google" id="ProtNLM"/>
    </source>
</evidence>
<dbReference type="RefSeq" id="WP_138896374.1">
    <property type="nucleotide sequence ID" value="NZ_BMVO01000012.1"/>
</dbReference>
<sequence length="454" mass="45100">MSATRIPALPGGGACDTPRTPVSPGAWGHDAPLPAPAAAAPGRAGAAAPPRRGPADPVRALMHRHRELCERAVDPLEIAAGLEAHGVTDRTAARFRHRDVFALAEELYARVPRAGDGAGTAPAHEAPAHAGWIGYALLPGVVCALTAAGLELTEGRAWLAVGATGVLVVAVTLALCLRRGPLRAEGRTAPAARLWVCWLLGYAVLGDGLLTRLLAGGPGGPWPVRTTTLVALAVALAPAAWCAHRLAAQARRKLAASRGTEDFGASVRPLVLGLTGLFVCVLGALHLAVGAVAGAGATGGGSGGAVLAAGAALGTLLLLARLLTVHGFPRPASAGLAAAAAVQIGAVCAVLAARLPGCGFLAGPVERLVAAGGAAAVPAVACAVAALALLVHATVALSRASAHADRARTSAAAPARRPEGRPGADDRHGPGPQGPDGRHGSDGRPRAGLRHGPH</sequence>
<feature type="transmembrane region" description="Helical" evidence="2">
    <location>
        <begin position="375"/>
        <end position="398"/>
    </location>
</feature>
<evidence type="ECO:0000313" key="3">
    <source>
        <dbReference type="EMBL" id="GHB12312.1"/>
    </source>
</evidence>
<evidence type="ECO:0000313" key="4">
    <source>
        <dbReference type="Proteomes" id="UP000599437"/>
    </source>
</evidence>
<feature type="transmembrane region" description="Helical" evidence="2">
    <location>
        <begin position="305"/>
        <end position="324"/>
    </location>
</feature>
<evidence type="ECO:0000256" key="1">
    <source>
        <dbReference type="SAM" id="MobiDB-lite"/>
    </source>
</evidence>
<keyword evidence="2" id="KW-0812">Transmembrane</keyword>
<gene>
    <name evidence="3" type="ORF">GCM10010346_39750</name>
</gene>
<accession>A0ABQ3DUK5</accession>
<feature type="region of interest" description="Disordered" evidence="1">
    <location>
        <begin position="1"/>
        <end position="56"/>
    </location>
</feature>
<dbReference type="Proteomes" id="UP000599437">
    <property type="component" value="Unassembled WGS sequence"/>
</dbReference>